<comment type="cofactor">
    <cofactor evidence="1">
        <name>pyridoxal 5'-phosphate</name>
        <dbReference type="ChEBI" id="CHEBI:597326"/>
    </cofactor>
</comment>
<evidence type="ECO:0000256" key="6">
    <source>
        <dbReference type="ARBA" id="ARBA00050776"/>
    </source>
</evidence>
<reference evidence="8 9" key="1">
    <citation type="journal article" date="2015" name="Phytopathology">
        <title>Genomes of Candidatus Liberibacter solanacearum haplotype A from New Zealand and the USA suggest significant genome plasticity in the species.</title>
        <authorList>
            <person name="Thompson S.M."/>
            <person name="Johnson C.P."/>
            <person name="Lu A.Y."/>
            <person name="Frampton R.A."/>
            <person name="Sullivan K.L."/>
            <person name="Fiers M.W."/>
            <person name="Crowhurst R.N."/>
            <person name="Pitman A.R."/>
            <person name="Scott I."/>
            <person name="Gudmestad N.C."/>
            <person name="Smith G.R."/>
        </authorList>
    </citation>
    <scope>NUCLEOTIDE SEQUENCE [LARGE SCALE GENOMIC DNA]</scope>
    <source>
        <strain evidence="8 9">LsoNZ1</strain>
    </source>
</reference>
<feature type="domain" description="Aminotransferase class V" evidence="7">
    <location>
        <begin position="25"/>
        <end position="392"/>
    </location>
</feature>
<keyword evidence="9" id="KW-1185">Reference proteome</keyword>
<dbReference type="InterPro" id="IPR015421">
    <property type="entry name" value="PyrdxlP-dep_Trfase_major"/>
</dbReference>
<dbReference type="InterPro" id="IPR015424">
    <property type="entry name" value="PyrdxlP-dep_Trfase"/>
</dbReference>
<evidence type="ECO:0000256" key="3">
    <source>
        <dbReference type="ARBA" id="ARBA00012239"/>
    </source>
</evidence>
<dbReference type="Gene3D" id="3.90.1150.10">
    <property type="entry name" value="Aspartate Aminotransferase, domain 1"/>
    <property type="match status" value="1"/>
</dbReference>
<name>A0A0F4VM72_9HYPH</name>
<evidence type="ECO:0000313" key="8">
    <source>
        <dbReference type="EMBL" id="KJZ82608.1"/>
    </source>
</evidence>
<dbReference type="InterPro" id="IPR010970">
    <property type="entry name" value="Cys_dSase_SufS"/>
</dbReference>
<dbReference type="GO" id="GO:0030170">
    <property type="term" value="F:pyridoxal phosphate binding"/>
    <property type="evidence" value="ECO:0007669"/>
    <property type="project" value="InterPro"/>
</dbReference>
<dbReference type="EMBL" id="JMTK01000001">
    <property type="protein sequence ID" value="KJZ82608.1"/>
    <property type="molecule type" value="Genomic_DNA"/>
</dbReference>
<evidence type="ECO:0000259" key="7">
    <source>
        <dbReference type="Pfam" id="PF00266"/>
    </source>
</evidence>
<comment type="catalytic activity">
    <reaction evidence="6">
        <text>(sulfur carrier)-H + L-cysteine = (sulfur carrier)-SH + L-alanine</text>
        <dbReference type="Rhea" id="RHEA:43892"/>
        <dbReference type="Rhea" id="RHEA-COMP:14737"/>
        <dbReference type="Rhea" id="RHEA-COMP:14739"/>
        <dbReference type="ChEBI" id="CHEBI:29917"/>
        <dbReference type="ChEBI" id="CHEBI:35235"/>
        <dbReference type="ChEBI" id="CHEBI:57972"/>
        <dbReference type="ChEBI" id="CHEBI:64428"/>
        <dbReference type="EC" id="2.8.1.7"/>
    </reaction>
</comment>
<evidence type="ECO:0000256" key="4">
    <source>
        <dbReference type="ARBA" id="ARBA00022679"/>
    </source>
</evidence>
<dbReference type="InterPro" id="IPR015422">
    <property type="entry name" value="PyrdxlP-dep_Trfase_small"/>
</dbReference>
<dbReference type="GO" id="GO:0031071">
    <property type="term" value="F:cysteine desulfurase activity"/>
    <property type="evidence" value="ECO:0007669"/>
    <property type="project" value="UniProtKB-EC"/>
</dbReference>
<evidence type="ECO:0000313" key="9">
    <source>
        <dbReference type="Proteomes" id="UP000033731"/>
    </source>
</evidence>
<dbReference type="SUPFAM" id="SSF53383">
    <property type="entry name" value="PLP-dependent transferases"/>
    <property type="match status" value="1"/>
</dbReference>
<dbReference type="InterPro" id="IPR000192">
    <property type="entry name" value="Aminotrans_V_dom"/>
</dbReference>
<comment type="caution">
    <text evidence="8">The sequence shown here is derived from an EMBL/GenBank/DDBJ whole genome shotgun (WGS) entry which is preliminary data.</text>
</comment>
<proteinExistence type="inferred from homology"/>
<dbReference type="GO" id="GO:0006534">
    <property type="term" value="P:cysteine metabolic process"/>
    <property type="evidence" value="ECO:0007669"/>
    <property type="project" value="InterPro"/>
</dbReference>
<evidence type="ECO:0000256" key="2">
    <source>
        <dbReference type="ARBA" id="ARBA00010447"/>
    </source>
</evidence>
<dbReference type="PATRIC" id="fig|556287.8.peg.190"/>
<dbReference type="EC" id="2.8.1.7" evidence="3"/>
<dbReference type="Gene3D" id="3.40.640.10">
    <property type="entry name" value="Type I PLP-dependent aspartate aminotransferase-like (Major domain)"/>
    <property type="match status" value="1"/>
</dbReference>
<dbReference type="Proteomes" id="UP000033731">
    <property type="component" value="Unassembled WGS sequence"/>
</dbReference>
<sequence length="406" mass="46096">MTFDVNLIRKNFPILDRYIRNKPLIYFDNAASAQKPQDVIDSIIHTYSYEYANIHRGLHYMANVVTDKYEKARDKVRCFINASSVKEIIFTRSATESINIVSYGWGLKHISAGDEIVLSVMEHHSNIVPWHFLRQRCGARLVWAPIDNQGFLKIDEFKKCLTERTKLIAITHMSNILGTIVPIKEICRIAQERNIPVLIDGSQGAVHNFVDVQDINCDWYVITGHKLYGPSGIGALYGKESRLNEMEPFMGGGEMISDVTQDTVTYADLPYRFEPGTPPIAQAIALGIALDYIEKIGRNFIFSYERELARYTRARLKEVDGLQLLNDSVEDSPIMSFKLDNIYPHDLSLFLDGEGIATRAGKSCANPLLKFLGVDYLCRASLAMYNTYEESDVFIESLKKSKSFFS</sequence>
<dbReference type="PANTHER" id="PTHR43586">
    <property type="entry name" value="CYSTEINE DESULFURASE"/>
    <property type="match status" value="1"/>
</dbReference>
<keyword evidence="5" id="KW-0663">Pyridoxal phosphate</keyword>
<protein>
    <recommendedName>
        <fullName evidence="3">cysteine desulfurase</fullName>
        <ecNumber evidence="3">2.8.1.7</ecNumber>
    </recommendedName>
</protein>
<dbReference type="RefSeq" id="WP_045960458.1">
    <property type="nucleotide sequence ID" value="NZ_JMTK01000001.1"/>
</dbReference>
<gene>
    <name evidence="8" type="ORF">DJ66_0217</name>
</gene>
<comment type="similarity">
    <text evidence="2">Belongs to the class-V pyridoxal-phosphate-dependent aminotransferase family. Csd subfamily.</text>
</comment>
<dbReference type="CDD" id="cd06453">
    <property type="entry name" value="SufS_like"/>
    <property type="match status" value="1"/>
</dbReference>
<dbReference type="PANTHER" id="PTHR43586:SF8">
    <property type="entry name" value="CYSTEINE DESULFURASE 1, CHLOROPLASTIC"/>
    <property type="match status" value="1"/>
</dbReference>
<keyword evidence="4 8" id="KW-0808">Transferase</keyword>
<dbReference type="AlphaFoldDB" id="A0A0F4VM72"/>
<dbReference type="Pfam" id="PF00266">
    <property type="entry name" value="Aminotran_5"/>
    <property type="match status" value="1"/>
</dbReference>
<dbReference type="NCBIfam" id="TIGR01979">
    <property type="entry name" value="sufS"/>
    <property type="match status" value="1"/>
</dbReference>
<evidence type="ECO:0000256" key="5">
    <source>
        <dbReference type="ARBA" id="ARBA00022898"/>
    </source>
</evidence>
<organism evidence="8 9">
    <name type="scientific">Candidatus Liberibacter solanacearum</name>
    <dbReference type="NCBI Taxonomy" id="556287"/>
    <lineage>
        <taxon>Bacteria</taxon>
        <taxon>Pseudomonadati</taxon>
        <taxon>Pseudomonadota</taxon>
        <taxon>Alphaproteobacteria</taxon>
        <taxon>Hyphomicrobiales</taxon>
        <taxon>Rhizobiaceae</taxon>
        <taxon>Liberibacter</taxon>
    </lineage>
</organism>
<accession>A0A0F4VM72</accession>
<evidence type="ECO:0000256" key="1">
    <source>
        <dbReference type="ARBA" id="ARBA00001933"/>
    </source>
</evidence>